<proteinExistence type="predicted"/>
<name>X1DK11_9ZZZZ</name>
<keyword evidence="1" id="KW-0472">Membrane</keyword>
<protein>
    <submittedName>
        <fullName evidence="2">Uncharacterized protein</fullName>
    </submittedName>
</protein>
<gene>
    <name evidence="2" type="ORF">S01H4_63594</name>
</gene>
<feature type="non-terminal residue" evidence="2">
    <location>
        <position position="46"/>
    </location>
</feature>
<evidence type="ECO:0000313" key="2">
    <source>
        <dbReference type="EMBL" id="GAH05354.1"/>
    </source>
</evidence>
<accession>X1DK11</accession>
<feature type="transmembrane region" description="Helical" evidence="1">
    <location>
        <begin position="9"/>
        <end position="30"/>
    </location>
</feature>
<organism evidence="2">
    <name type="scientific">marine sediment metagenome</name>
    <dbReference type="NCBI Taxonomy" id="412755"/>
    <lineage>
        <taxon>unclassified sequences</taxon>
        <taxon>metagenomes</taxon>
        <taxon>ecological metagenomes</taxon>
    </lineage>
</organism>
<reference evidence="2" key="1">
    <citation type="journal article" date="2014" name="Front. Microbiol.">
        <title>High frequency of phylogenetically diverse reductive dehalogenase-homologous genes in deep subseafloor sedimentary metagenomes.</title>
        <authorList>
            <person name="Kawai M."/>
            <person name="Futagami T."/>
            <person name="Toyoda A."/>
            <person name="Takaki Y."/>
            <person name="Nishi S."/>
            <person name="Hori S."/>
            <person name="Arai W."/>
            <person name="Tsubouchi T."/>
            <person name="Morono Y."/>
            <person name="Uchiyama I."/>
            <person name="Ito T."/>
            <person name="Fujiyama A."/>
            <person name="Inagaki F."/>
            <person name="Takami H."/>
        </authorList>
    </citation>
    <scope>NUCLEOTIDE SEQUENCE</scope>
    <source>
        <strain evidence="2">Expedition CK06-06</strain>
    </source>
</reference>
<dbReference type="AlphaFoldDB" id="X1DK11"/>
<evidence type="ECO:0000256" key="1">
    <source>
        <dbReference type="SAM" id="Phobius"/>
    </source>
</evidence>
<comment type="caution">
    <text evidence="2">The sequence shown here is derived from an EMBL/GenBank/DDBJ whole genome shotgun (WGS) entry which is preliminary data.</text>
</comment>
<keyword evidence="1" id="KW-1133">Transmembrane helix</keyword>
<dbReference type="EMBL" id="BART01038289">
    <property type="protein sequence ID" value="GAH05354.1"/>
    <property type="molecule type" value="Genomic_DNA"/>
</dbReference>
<sequence>MKKYLFTVFYPYIVVSLLFNINVLACTGFVSSNDDLVLVGNNEDIS</sequence>
<keyword evidence="1" id="KW-0812">Transmembrane</keyword>